<keyword evidence="13" id="KW-1185">Reference proteome</keyword>
<evidence type="ECO:0000256" key="3">
    <source>
        <dbReference type="ARBA" id="ARBA00007623"/>
    </source>
</evidence>
<comment type="similarity">
    <text evidence="3">Belongs to the peptidase C2 family.</text>
</comment>
<organism evidence="13 14">
    <name type="scientific">Petromyzon marinus</name>
    <name type="common">Sea lamprey</name>
    <dbReference type="NCBI Taxonomy" id="7757"/>
    <lineage>
        <taxon>Eukaryota</taxon>
        <taxon>Metazoa</taxon>
        <taxon>Chordata</taxon>
        <taxon>Craniata</taxon>
        <taxon>Vertebrata</taxon>
        <taxon>Cyclostomata</taxon>
        <taxon>Hyperoartia</taxon>
        <taxon>Petromyzontiformes</taxon>
        <taxon>Petromyzontidae</taxon>
        <taxon>Petromyzon</taxon>
    </lineage>
</organism>
<keyword evidence="11" id="KW-0472">Membrane</keyword>
<keyword evidence="4" id="KW-0963">Cytoplasm</keyword>
<dbReference type="GO" id="GO:0006508">
    <property type="term" value="P:proteolysis"/>
    <property type="evidence" value="ECO:0007669"/>
    <property type="project" value="UniProtKB-KW"/>
</dbReference>
<reference evidence="14" key="1">
    <citation type="submission" date="2025-08" db="UniProtKB">
        <authorList>
            <consortium name="RefSeq"/>
        </authorList>
    </citation>
    <scope>IDENTIFICATION</scope>
    <source>
        <tissue evidence="14">Sperm</tissue>
    </source>
</reference>
<dbReference type="PANTHER" id="PTHR46735">
    <property type="entry name" value="CALPAIN, SMALL SUBUNIT 1 A-RELATED"/>
    <property type="match status" value="1"/>
</dbReference>
<dbReference type="PANTHER" id="PTHR46735:SF3">
    <property type="entry name" value="CALPAIN SMALL SUBUNIT 1-RELATED"/>
    <property type="match status" value="1"/>
</dbReference>
<feature type="domain" description="EF-hand" evidence="12">
    <location>
        <begin position="94"/>
        <end position="129"/>
    </location>
</feature>
<evidence type="ECO:0000259" key="12">
    <source>
        <dbReference type="PROSITE" id="PS50222"/>
    </source>
</evidence>
<dbReference type="Pfam" id="PF13833">
    <property type="entry name" value="EF-hand_8"/>
    <property type="match status" value="1"/>
</dbReference>
<keyword evidence="10" id="KW-0106">Calcium</keyword>
<evidence type="ECO:0000256" key="5">
    <source>
        <dbReference type="ARBA" id="ARBA00022670"/>
    </source>
</evidence>
<dbReference type="RefSeq" id="XP_032830305.1">
    <property type="nucleotide sequence ID" value="XM_032974414.1"/>
</dbReference>
<dbReference type="PROSITE" id="PS50222">
    <property type="entry name" value="EF_HAND_2"/>
    <property type="match status" value="1"/>
</dbReference>
<dbReference type="InterPro" id="IPR002048">
    <property type="entry name" value="EF_hand_dom"/>
</dbReference>
<gene>
    <name evidence="14" type="primary">LOC116954024</name>
</gene>
<dbReference type="InterPro" id="IPR011992">
    <property type="entry name" value="EF-hand-dom_pair"/>
</dbReference>
<evidence type="ECO:0000256" key="2">
    <source>
        <dbReference type="ARBA" id="ARBA00004496"/>
    </source>
</evidence>
<name>A0AAJ7U5W9_PETMA</name>
<dbReference type="FunFam" id="1.10.238.10:FF:000065">
    <property type="entry name" value="calpain-3 isoform X1"/>
    <property type="match status" value="1"/>
</dbReference>
<dbReference type="GO" id="GO:0012505">
    <property type="term" value="C:endomembrane system"/>
    <property type="evidence" value="ECO:0007669"/>
    <property type="project" value="UniProtKB-SubCell"/>
</dbReference>
<dbReference type="SUPFAM" id="SSF47473">
    <property type="entry name" value="EF-hand"/>
    <property type="match status" value="1"/>
</dbReference>
<evidence type="ECO:0000256" key="9">
    <source>
        <dbReference type="ARBA" id="ARBA00022807"/>
    </source>
</evidence>
<dbReference type="GO" id="GO:0008234">
    <property type="term" value="F:cysteine-type peptidase activity"/>
    <property type="evidence" value="ECO:0007669"/>
    <property type="project" value="UniProtKB-KW"/>
</dbReference>
<dbReference type="Proteomes" id="UP001318040">
    <property type="component" value="Chromosome 53"/>
</dbReference>
<sequence>MFGLGRFAGNFIQAVAGEIGGNIGQQFFQMIADSSNQDSWPPKVQPTLQSDEDAQFRRVFTQLAGEDMEISPGELQGVLNKVVTKHRDLKTDGFSIESCRSMVALMDSDGTGKLGYEEFKILWNKIKSWQTLYKQYDADRSGAMSASELGPALAAAGFRLNDQLLRVITLRYAEEDGNVDFDNFICCLVRLEAMFRAFQAHNRDGDGTIKLNVLEWLQLTMYA</sequence>
<dbReference type="GO" id="GO:0110158">
    <property type="term" value="C:calpain complex"/>
    <property type="evidence" value="ECO:0007669"/>
    <property type="project" value="TreeGrafter"/>
</dbReference>
<keyword evidence="6" id="KW-0479">Metal-binding</keyword>
<dbReference type="Pfam" id="PF21875">
    <property type="entry name" value="CAPN13-like_C_EFh"/>
    <property type="match status" value="1"/>
</dbReference>
<dbReference type="GeneID" id="116954024"/>
<dbReference type="PROSITE" id="PS00018">
    <property type="entry name" value="EF_HAND_1"/>
    <property type="match status" value="2"/>
</dbReference>
<evidence type="ECO:0000256" key="8">
    <source>
        <dbReference type="ARBA" id="ARBA00022801"/>
    </source>
</evidence>
<dbReference type="AlphaFoldDB" id="A0AAJ7U5W9"/>
<evidence type="ECO:0000313" key="14">
    <source>
        <dbReference type="RefSeq" id="XP_032830305.1"/>
    </source>
</evidence>
<evidence type="ECO:0000256" key="11">
    <source>
        <dbReference type="ARBA" id="ARBA00023136"/>
    </source>
</evidence>
<keyword evidence="5" id="KW-0645">Protease</keyword>
<proteinExistence type="inferred from homology"/>
<dbReference type="InterPro" id="IPR054069">
    <property type="entry name" value="CAPN3/13-like_C_EFh"/>
</dbReference>
<dbReference type="GO" id="GO:0005509">
    <property type="term" value="F:calcium ion binding"/>
    <property type="evidence" value="ECO:0007669"/>
    <property type="project" value="InterPro"/>
</dbReference>
<protein>
    <submittedName>
        <fullName evidence="14">Calpain small subunit 1-like isoform X1</fullName>
    </submittedName>
</protein>
<dbReference type="Gene3D" id="1.10.238.10">
    <property type="entry name" value="EF-hand"/>
    <property type="match status" value="1"/>
</dbReference>
<keyword evidence="7" id="KW-0677">Repeat</keyword>
<evidence type="ECO:0000256" key="6">
    <source>
        <dbReference type="ARBA" id="ARBA00022723"/>
    </source>
</evidence>
<dbReference type="InterPro" id="IPR018247">
    <property type="entry name" value="EF_Hand_1_Ca_BS"/>
</dbReference>
<dbReference type="KEGG" id="pmrn:116954024"/>
<comment type="subcellular location">
    <subcellularLocation>
        <location evidence="2">Cytoplasm</location>
    </subcellularLocation>
    <subcellularLocation>
        <location evidence="1">Endomembrane system</location>
    </subcellularLocation>
</comment>
<evidence type="ECO:0000256" key="10">
    <source>
        <dbReference type="ARBA" id="ARBA00022837"/>
    </source>
</evidence>
<evidence type="ECO:0000256" key="4">
    <source>
        <dbReference type="ARBA" id="ARBA00022490"/>
    </source>
</evidence>
<keyword evidence="9" id="KW-0788">Thiol protease</keyword>
<accession>A0AAJ7U5W9</accession>
<evidence type="ECO:0000256" key="1">
    <source>
        <dbReference type="ARBA" id="ARBA00004308"/>
    </source>
</evidence>
<keyword evidence="8" id="KW-0378">Hydrolase</keyword>
<evidence type="ECO:0000313" key="13">
    <source>
        <dbReference type="Proteomes" id="UP001318040"/>
    </source>
</evidence>
<evidence type="ECO:0000256" key="7">
    <source>
        <dbReference type="ARBA" id="ARBA00022737"/>
    </source>
</evidence>